<evidence type="ECO:0000313" key="2">
    <source>
        <dbReference type="EMBL" id="KAK7854900.1"/>
    </source>
</evidence>
<dbReference type="Pfam" id="PF14392">
    <property type="entry name" value="zf-CCHC_4"/>
    <property type="match status" value="1"/>
</dbReference>
<sequence length="93" mass="10628">MMSKENAEVIGSTIGKVEEVDVLVSGQGYGRFLRVRVKVEIGQPLCRGRLVDLEDRDPIWGAFRYERLPVFCYKCGKLNHNERDRQGKSKSRG</sequence>
<dbReference type="InterPro" id="IPR025836">
    <property type="entry name" value="Zn_knuckle_CX2CX4HX4C"/>
</dbReference>
<evidence type="ECO:0000259" key="1">
    <source>
        <dbReference type="Pfam" id="PF14392"/>
    </source>
</evidence>
<name>A0AAW0LTY9_QUESU</name>
<proteinExistence type="predicted"/>
<protein>
    <recommendedName>
        <fullName evidence="1">Zinc knuckle CX2CX4HX4C domain-containing protein</fullName>
    </recommendedName>
</protein>
<reference evidence="2 3" key="1">
    <citation type="journal article" date="2018" name="Sci. Data">
        <title>The draft genome sequence of cork oak.</title>
        <authorList>
            <person name="Ramos A.M."/>
            <person name="Usie A."/>
            <person name="Barbosa P."/>
            <person name="Barros P.M."/>
            <person name="Capote T."/>
            <person name="Chaves I."/>
            <person name="Simoes F."/>
            <person name="Abreu I."/>
            <person name="Carrasquinho I."/>
            <person name="Faro C."/>
            <person name="Guimaraes J.B."/>
            <person name="Mendonca D."/>
            <person name="Nobrega F."/>
            <person name="Rodrigues L."/>
            <person name="Saibo N.J.M."/>
            <person name="Varela M.C."/>
            <person name="Egas C."/>
            <person name="Matos J."/>
            <person name="Miguel C.M."/>
            <person name="Oliveira M.M."/>
            <person name="Ricardo C.P."/>
            <person name="Goncalves S."/>
        </authorList>
    </citation>
    <scope>NUCLEOTIDE SEQUENCE [LARGE SCALE GENOMIC DNA]</scope>
    <source>
        <strain evidence="3">cv. HL8</strain>
    </source>
</reference>
<dbReference type="PANTHER" id="PTHR31286:SF167">
    <property type="entry name" value="OS09G0268800 PROTEIN"/>
    <property type="match status" value="1"/>
</dbReference>
<dbReference type="InterPro" id="IPR040256">
    <property type="entry name" value="At4g02000-like"/>
</dbReference>
<organism evidence="2 3">
    <name type="scientific">Quercus suber</name>
    <name type="common">Cork oak</name>
    <dbReference type="NCBI Taxonomy" id="58331"/>
    <lineage>
        <taxon>Eukaryota</taxon>
        <taxon>Viridiplantae</taxon>
        <taxon>Streptophyta</taxon>
        <taxon>Embryophyta</taxon>
        <taxon>Tracheophyta</taxon>
        <taxon>Spermatophyta</taxon>
        <taxon>Magnoliopsida</taxon>
        <taxon>eudicotyledons</taxon>
        <taxon>Gunneridae</taxon>
        <taxon>Pentapetalae</taxon>
        <taxon>rosids</taxon>
        <taxon>fabids</taxon>
        <taxon>Fagales</taxon>
        <taxon>Fagaceae</taxon>
        <taxon>Quercus</taxon>
    </lineage>
</organism>
<gene>
    <name evidence="2" type="ORF">CFP56_030216</name>
</gene>
<evidence type="ECO:0000313" key="3">
    <source>
        <dbReference type="Proteomes" id="UP000237347"/>
    </source>
</evidence>
<keyword evidence="3" id="KW-1185">Reference proteome</keyword>
<comment type="caution">
    <text evidence="2">The sequence shown here is derived from an EMBL/GenBank/DDBJ whole genome shotgun (WGS) entry which is preliminary data.</text>
</comment>
<dbReference type="EMBL" id="PKMF04000050">
    <property type="protein sequence ID" value="KAK7854900.1"/>
    <property type="molecule type" value="Genomic_DNA"/>
</dbReference>
<dbReference type="Proteomes" id="UP000237347">
    <property type="component" value="Unassembled WGS sequence"/>
</dbReference>
<accession>A0AAW0LTY9</accession>
<dbReference type="AlphaFoldDB" id="A0AAW0LTY9"/>
<feature type="domain" description="Zinc knuckle CX2CX4HX4C" evidence="1">
    <location>
        <begin position="41"/>
        <end position="83"/>
    </location>
</feature>
<dbReference type="PANTHER" id="PTHR31286">
    <property type="entry name" value="GLYCINE-RICH CELL WALL STRUCTURAL PROTEIN 1.8-LIKE"/>
    <property type="match status" value="1"/>
</dbReference>